<keyword evidence="6 7" id="KW-0411">Iron-sulfur</keyword>
<keyword evidence="5 7" id="KW-0408">Iron</keyword>
<dbReference type="GO" id="GO:0051539">
    <property type="term" value="F:4 iron, 4 sulfur cluster binding"/>
    <property type="evidence" value="ECO:0007669"/>
    <property type="project" value="UniProtKB-KW"/>
</dbReference>
<proteinExistence type="predicted"/>
<evidence type="ECO:0000313" key="11">
    <source>
        <dbReference type="Proteomes" id="UP000319619"/>
    </source>
</evidence>
<feature type="binding site" evidence="7">
    <location>
        <position position="97"/>
    </location>
    <ligand>
        <name>[4Fe-4S] cluster</name>
        <dbReference type="ChEBI" id="CHEBI:49883"/>
        <label>4</label>
    </ligand>
</feature>
<evidence type="ECO:0000256" key="3">
    <source>
        <dbReference type="ARBA" id="ARBA00022723"/>
    </source>
</evidence>
<feature type="binding site" evidence="7">
    <location>
        <position position="70"/>
    </location>
    <ligand>
        <name>[4Fe-4S] cluster</name>
        <dbReference type="ChEBI" id="CHEBI:49883"/>
        <label>3</label>
    </ligand>
</feature>
<feature type="binding site" evidence="7">
    <location>
        <position position="74"/>
    </location>
    <ligand>
        <name>[4Fe-4S] cluster</name>
        <dbReference type="ChEBI" id="CHEBI:49883"/>
        <label>4</label>
    </ligand>
</feature>
<dbReference type="Pfam" id="PF13247">
    <property type="entry name" value="Fer4_11"/>
    <property type="match status" value="1"/>
</dbReference>
<keyword evidence="4" id="KW-0677">Repeat</keyword>
<evidence type="ECO:0000256" key="5">
    <source>
        <dbReference type="ARBA" id="ARBA00023004"/>
    </source>
</evidence>
<dbReference type="Proteomes" id="UP000319619">
    <property type="component" value="Unassembled WGS sequence"/>
</dbReference>
<feature type="binding site" evidence="7">
    <location>
        <position position="104"/>
    </location>
    <ligand>
        <name>[4Fe-4S] cluster</name>
        <dbReference type="ChEBI" id="CHEBI:49883"/>
        <label>3</label>
    </ligand>
</feature>
<dbReference type="PANTHER" id="PTHR43545">
    <property type="entry name" value="FORMATE DEHYDROGENASE, NITRATE-INDUCIBLE, IRON-SULFUR SUBUNIT"/>
    <property type="match status" value="1"/>
</dbReference>
<evidence type="ECO:0000256" key="2">
    <source>
        <dbReference type="ARBA" id="ARBA00022485"/>
    </source>
</evidence>
<dbReference type="InterPro" id="IPR051555">
    <property type="entry name" value="FDH_Electron_Transfer_Unit"/>
</dbReference>
<feature type="binding site" evidence="7">
    <location>
        <position position="17"/>
    </location>
    <ligand>
        <name>[4Fe-4S] cluster</name>
        <dbReference type="ChEBI" id="CHEBI:49883"/>
        <label>1</label>
    </ligand>
</feature>
<dbReference type="PANTHER" id="PTHR43545:SF4">
    <property type="entry name" value="IRON-SULFUR PROTEIN"/>
    <property type="match status" value="1"/>
</dbReference>
<dbReference type="GO" id="GO:0015944">
    <property type="term" value="P:formate oxidation"/>
    <property type="evidence" value="ECO:0007669"/>
    <property type="project" value="InterPro"/>
</dbReference>
<feature type="binding site" evidence="7">
    <location>
        <position position="21"/>
    </location>
    <ligand>
        <name>[4Fe-4S] cluster</name>
        <dbReference type="ChEBI" id="CHEBI:49883"/>
        <label>2</label>
    </ligand>
</feature>
<feature type="transmembrane region" description="Helical" evidence="8">
    <location>
        <begin position="217"/>
        <end position="236"/>
    </location>
</feature>
<keyword evidence="2 7" id="KW-0004">4Fe-4S</keyword>
<evidence type="ECO:0000256" key="1">
    <source>
        <dbReference type="ARBA" id="ARBA00004196"/>
    </source>
</evidence>
<evidence type="ECO:0000256" key="8">
    <source>
        <dbReference type="SAM" id="Phobius"/>
    </source>
</evidence>
<keyword evidence="8" id="KW-0812">Transmembrane</keyword>
<dbReference type="GO" id="GO:0030313">
    <property type="term" value="C:cell envelope"/>
    <property type="evidence" value="ECO:0007669"/>
    <property type="project" value="UniProtKB-SubCell"/>
</dbReference>
<dbReference type="EMBL" id="NJBN01000016">
    <property type="protein sequence ID" value="TKJ36575.1"/>
    <property type="molecule type" value="Genomic_DNA"/>
</dbReference>
<feature type="binding site" evidence="7">
    <location>
        <position position="138"/>
    </location>
    <ligand>
        <name>[4Fe-4S] cluster</name>
        <dbReference type="ChEBI" id="CHEBI:49883"/>
        <label>2</label>
    </ligand>
</feature>
<dbReference type="InterPro" id="IPR014603">
    <property type="entry name" value="Formate_DH_Fe-S_su"/>
</dbReference>
<dbReference type="PROSITE" id="PS51379">
    <property type="entry name" value="4FE4S_FER_2"/>
    <property type="match status" value="3"/>
</dbReference>
<dbReference type="Pfam" id="PF12800">
    <property type="entry name" value="Fer4_4"/>
    <property type="match status" value="1"/>
</dbReference>
<feature type="domain" description="4Fe-4S ferredoxin-type" evidence="9">
    <location>
        <begin position="2"/>
        <end position="30"/>
    </location>
</feature>
<evidence type="ECO:0000256" key="7">
    <source>
        <dbReference type="PIRSR" id="PIRSR036298-50"/>
    </source>
</evidence>
<feature type="domain" description="4Fe-4S ferredoxin-type" evidence="9">
    <location>
        <begin position="53"/>
        <end position="84"/>
    </location>
</feature>
<dbReference type="InterPro" id="IPR017896">
    <property type="entry name" value="4Fe4S_Fe-S-bd"/>
</dbReference>
<feature type="binding site" evidence="7">
    <location>
        <position position="142"/>
    </location>
    <ligand>
        <name>[4Fe-4S] cluster</name>
        <dbReference type="ChEBI" id="CHEBI:49883"/>
        <label>1</label>
    </ligand>
</feature>
<keyword evidence="3 7" id="KW-0479">Metal-binding</keyword>
<dbReference type="Gene3D" id="3.30.70.20">
    <property type="match status" value="2"/>
</dbReference>
<feature type="binding site" evidence="7">
    <location>
        <position position="126"/>
    </location>
    <ligand>
        <name>[4Fe-4S] cluster</name>
        <dbReference type="ChEBI" id="CHEBI:49883"/>
        <label>2</label>
    </ligand>
</feature>
<dbReference type="PIRSF" id="PIRSF036298">
    <property type="entry name" value="FDH_4Fe4S"/>
    <property type="match status" value="1"/>
</dbReference>
<feature type="binding site" evidence="7">
    <location>
        <position position="123"/>
    </location>
    <ligand>
        <name>[4Fe-4S] cluster</name>
        <dbReference type="ChEBI" id="CHEBI:49883"/>
        <label>2</label>
    </ligand>
</feature>
<feature type="binding site" evidence="7">
    <location>
        <position position="65"/>
    </location>
    <ligand>
        <name>[4Fe-4S] cluster</name>
        <dbReference type="ChEBI" id="CHEBI:49883"/>
        <label>3</label>
    </ligand>
</feature>
<feature type="domain" description="4Fe-4S ferredoxin-type" evidence="9">
    <location>
        <begin position="85"/>
        <end position="114"/>
    </location>
</feature>
<evidence type="ECO:0000259" key="9">
    <source>
        <dbReference type="PROSITE" id="PS51379"/>
    </source>
</evidence>
<reference evidence="10 11" key="1">
    <citation type="submission" date="2017-06" db="EMBL/GenBank/DDBJ databases">
        <title>Novel microbial phyla capable of carbon fixation and sulfur reduction in deep-sea sediments.</title>
        <authorList>
            <person name="Huang J."/>
            <person name="Baker B."/>
            <person name="Wang Y."/>
        </authorList>
    </citation>
    <scope>NUCLEOTIDE SEQUENCE [LARGE SCALE GENOMIC DNA]</scope>
    <source>
        <strain evidence="10">B3_LCP</strain>
    </source>
</reference>
<feature type="binding site" evidence="7">
    <location>
        <position position="14"/>
    </location>
    <ligand>
        <name>[4Fe-4S] cluster</name>
        <dbReference type="ChEBI" id="CHEBI:49883"/>
        <label>1</label>
    </ligand>
</feature>
<feature type="binding site" evidence="7">
    <location>
        <position position="11"/>
    </location>
    <ligand>
        <name>[4Fe-4S] cluster</name>
        <dbReference type="ChEBI" id="CHEBI:49883"/>
        <label>1</label>
    </ligand>
</feature>
<dbReference type="SUPFAM" id="SSF54862">
    <property type="entry name" value="4Fe-4S ferredoxins"/>
    <property type="match status" value="1"/>
</dbReference>
<comment type="subcellular location">
    <subcellularLocation>
        <location evidence="1">Cell envelope</location>
    </subcellularLocation>
</comment>
<dbReference type="AlphaFoldDB" id="A0A532UNQ2"/>
<dbReference type="GO" id="GO:0045333">
    <property type="term" value="P:cellular respiration"/>
    <property type="evidence" value="ECO:0007669"/>
    <property type="project" value="InterPro"/>
</dbReference>
<evidence type="ECO:0000256" key="4">
    <source>
        <dbReference type="ARBA" id="ARBA00022737"/>
    </source>
</evidence>
<accession>A0A532UNQ2</accession>
<feature type="binding site" evidence="7">
    <location>
        <position position="100"/>
    </location>
    <ligand>
        <name>[4Fe-4S] cluster</name>
        <dbReference type="ChEBI" id="CHEBI:49883"/>
        <label>4</label>
    </ligand>
</feature>
<keyword evidence="8" id="KW-1133">Transmembrane helix</keyword>
<organism evidence="10 11">
    <name type="scientific">candidate division LCP-89 bacterium B3_LCP</name>
    <dbReference type="NCBI Taxonomy" id="2012998"/>
    <lineage>
        <taxon>Bacteria</taxon>
        <taxon>Pseudomonadati</taxon>
        <taxon>Bacteria division LCP-89</taxon>
    </lineage>
</organism>
<comment type="cofactor">
    <cofactor evidence="7">
        <name>[4Fe-4S] cluster</name>
        <dbReference type="ChEBI" id="CHEBI:49883"/>
    </cofactor>
    <text evidence="7">Binds 4 [4Fe-4S] clusters per subunit.</text>
</comment>
<feature type="binding site" evidence="7">
    <location>
        <position position="94"/>
    </location>
    <ligand>
        <name>[4Fe-4S] cluster</name>
        <dbReference type="ChEBI" id="CHEBI:49883"/>
        <label>4</label>
    </ligand>
</feature>
<dbReference type="InterPro" id="IPR017900">
    <property type="entry name" value="4Fe4S_Fe_S_CS"/>
</dbReference>
<dbReference type="CDD" id="cd10561">
    <property type="entry name" value="HybA_like"/>
    <property type="match status" value="1"/>
</dbReference>
<evidence type="ECO:0000313" key="10">
    <source>
        <dbReference type="EMBL" id="TKJ36575.1"/>
    </source>
</evidence>
<keyword evidence="8" id="KW-0472">Membrane</keyword>
<protein>
    <recommendedName>
        <fullName evidence="9">4Fe-4S ferredoxin-type domain-containing protein</fullName>
    </recommendedName>
</protein>
<evidence type="ECO:0000256" key="6">
    <source>
        <dbReference type="ARBA" id="ARBA00023014"/>
    </source>
</evidence>
<dbReference type="GO" id="GO:0046872">
    <property type="term" value="F:metal ion binding"/>
    <property type="evidence" value="ECO:0007669"/>
    <property type="project" value="UniProtKB-KW"/>
</dbReference>
<sequence>MKAILTDTTKCIGCRECVIACKKTYNLEEEVPRRWSSDDGLSSRNWTSIIQKPEGKFIRKQCRHCLQPACVSACPVGALRKTSEGAVIYDSKKCIGCRYCMMACPYGIPRYDWDQPVPYVRKCILCYDRITQGKQPACTEACPTEATIFGDRQELLGEAHRRLKETPDKYIDRVWGEKEVGGTQVLYISDIDLSCLTYGRPLGEKPLPTRTATAMNAVPYTFVGMSATMAGISWIIGRRMKIQEKPGDDQREDNDE</sequence>
<comment type="caution">
    <text evidence="10">The sequence shown here is derived from an EMBL/GenBank/DDBJ whole genome shotgun (WGS) entry which is preliminary data.</text>
</comment>
<dbReference type="PROSITE" id="PS00198">
    <property type="entry name" value="4FE4S_FER_1"/>
    <property type="match status" value="1"/>
</dbReference>
<feature type="binding site" evidence="7">
    <location>
        <position position="62"/>
    </location>
    <ligand>
        <name>[4Fe-4S] cluster</name>
        <dbReference type="ChEBI" id="CHEBI:49883"/>
        <label>3</label>
    </ligand>
</feature>
<gene>
    <name evidence="10" type="ORF">CEE37_14950</name>
</gene>
<name>A0A532UNQ2_UNCL8</name>